<dbReference type="AlphaFoldDB" id="A0A9X6NMD9"/>
<evidence type="ECO:0000313" key="3">
    <source>
        <dbReference type="Proteomes" id="UP000192578"/>
    </source>
</evidence>
<keyword evidence="3" id="KW-1185">Reference proteome</keyword>
<feature type="compositionally biased region" description="Basic and acidic residues" evidence="1">
    <location>
        <begin position="126"/>
        <end position="136"/>
    </location>
</feature>
<sequence>MTRGAVLFPFRKEKNAYNVDVLGRLHLSHYRAVDREANGDVVTSALSREYFALMEKRGRIPAACLSLRVGTKLMLLRNLSNGQSNFGWVNGAMCIPWHRGGVTDDAYHRSPKHAEVIQHGASPSERLPHDCPDKNSRPSRTGVSFLSRILALWSVPVIRRRANHSACVYAVSARFFGCDDYDEMVELLSPVLDSRYHLLPDMHHRRIARVRQYAEDSYLEFVTCFSIPLSCRVSMLARDDYLVCESNK</sequence>
<protein>
    <recommendedName>
        <fullName evidence="4">DNA helicase</fullName>
    </recommendedName>
</protein>
<gene>
    <name evidence="2" type="ORF">BV898_19900</name>
</gene>
<evidence type="ECO:0008006" key="4">
    <source>
        <dbReference type="Google" id="ProtNLM"/>
    </source>
</evidence>
<feature type="region of interest" description="Disordered" evidence="1">
    <location>
        <begin position="117"/>
        <end position="139"/>
    </location>
</feature>
<dbReference type="OrthoDB" id="272985at2759"/>
<evidence type="ECO:0000313" key="2">
    <source>
        <dbReference type="EMBL" id="OWA55516.1"/>
    </source>
</evidence>
<name>A0A9X6NMD9_HYPEX</name>
<accession>A0A9X6NMD9</accession>
<proteinExistence type="predicted"/>
<organism evidence="2 3">
    <name type="scientific">Hypsibius exemplaris</name>
    <name type="common">Freshwater tardigrade</name>
    <dbReference type="NCBI Taxonomy" id="2072580"/>
    <lineage>
        <taxon>Eukaryota</taxon>
        <taxon>Metazoa</taxon>
        <taxon>Ecdysozoa</taxon>
        <taxon>Tardigrada</taxon>
        <taxon>Eutardigrada</taxon>
        <taxon>Parachela</taxon>
        <taxon>Hypsibioidea</taxon>
        <taxon>Hypsibiidae</taxon>
        <taxon>Hypsibius</taxon>
    </lineage>
</organism>
<comment type="caution">
    <text evidence="2">The sequence shown here is derived from an EMBL/GenBank/DDBJ whole genome shotgun (WGS) entry which is preliminary data.</text>
</comment>
<reference evidence="3" key="1">
    <citation type="submission" date="2017-01" db="EMBL/GenBank/DDBJ databases">
        <title>Comparative genomics of anhydrobiosis in the tardigrade Hypsibius dujardini.</title>
        <authorList>
            <person name="Yoshida Y."/>
            <person name="Koutsovoulos G."/>
            <person name="Laetsch D."/>
            <person name="Stevens L."/>
            <person name="Kumar S."/>
            <person name="Horikawa D."/>
            <person name="Ishino K."/>
            <person name="Komine S."/>
            <person name="Tomita M."/>
            <person name="Blaxter M."/>
            <person name="Arakawa K."/>
        </authorList>
    </citation>
    <scope>NUCLEOTIDE SEQUENCE [LARGE SCALE GENOMIC DNA]</scope>
    <source>
        <strain evidence="3">Z151</strain>
    </source>
</reference>
<dbReference type="Proteomes" id="UP000192578">
    <property type="component" value="Unassembled WGS sequence"/>
</dbReference>
<evidence type="ECO:0000256" key="1">
    <source>
        <dbReference type="SAM" id="MobiDB-lite"/>
    </source>
</evidence>
<dbReference type="EMBL" id="MTYJ01000886">
    <property type="protein sequence ID" value="OWA55516.1"/>
    <property type="molecule type" value="Genomic_DNA"/>
</dbReference>